<feature type="compositionally biased region" description="Basic and acidic residues" evidence="1">
    <location>
        <begin position="67"/>
        <end position="80"/>
    </location>
</feature>
<feature type="region of interest" description="Disordered" evidence="1">
    <location>
        <begin position="28"/>
        <end position="200"/>
    </location>
</feature>
<proteinExistence type="predicted"/>
<feature type="compositionally biased region" description="Acidic residues" evidence="1">
    <location>
        <begin position="36"/>
        <end position="49"/>
    </location>
</feature>
<sequence>MAALILPPKWGRKSNTEDLRLTFCENGKPFVHYPGEEAESNDELADDEGSIQMDLSEHDVSNGASDARADDMRMTEGRADDYDEEDESDEDEGRRTDPDYVEEDDEGEESDEYEEKVHSCKRVKKTTNIQQHDSHPGPTEEWDTSEEQGILSAPSGTSRRRVRLVPGGARSSSDTTYSDDGSDSALSSRSISDWSMDVYD</sequence>
<feature type="compositionally biased region" description="Low complexity" evidence="1">
    <location>
        <begin position="171"/>
        <end position="200"/>
    </location>
</feature>
<evidence type="ECO:0000313" key="3">
    <source>
        <dbReference type="Proteomes" id="UP000030669"/>
    </source>
</evidence>
<feature type="compositionally biased region" description="Acidic residues" evidence="1">
    <location>
        <begin position="81"/>
        <end position="91"/>
    </location>
</feature>
<name>S7RL65_GLOTA</name>
<gene>
    <name evidence="2" type="ORF">GLOTRDRAFT_129407</name>
</gene>
<protein>
    <submittedName>
        <fullName evidence="2">Uncharacterized protein</fullName>
    </submittedName>
</protein>
<dbReference type="Proteomes" id="UP000030669">
    <property type="component" value="Unassembled WGS sequence"/>
</dbReference>
<organism evidence="2 3">
    <name type="scientific">Gloeophyllum trabeum (strain ATCC 11539 / FP-39264 / Madison 617)</name>
    <name type="common">Brown rot fungus</name>
    <dbReference type="NCBI Taxonomy" id="670483"/>
    <lineage>
        <taxon>Eukaryota</taxon>
        <taxon>Fungi</taxon>
        <taxon>Dikarya</taxon>
        <taxon>Basidiomycota</taxon>
        <taxon>Agaricomycotina</taxon>
        <taxon>Agaricomycetes</taxon>
        <taxon>Gloeophyllales</taxon>
        <taxon>Gloeophyllaceae</taxon>
        <taxon>Gloeophyllum</taxon>
    </lineage>
</organism>
<feature type="compositionally biased region" description="Acidic residues" evidence="1">
    <location>
        <begin position="99"/>
        <end position="114"/>
    </location>
</feature>
<reference evidence="2 3" key="1">
    <citation type="journal article" date="2012" name="Science">
        <title>The Paleozoic origin of enzymatic lignin decomposition reconstructed from 31 fungal genomes.</title>
        <authorList>
            <person name="Floudas D."/>
            <person name="Binder M."/>
            <person name="Riley R."/>
            <person name="Barry K."/>
            <person name="Blanchette R.A."/>
            <person name="Henrissat B."/>
            <person name="Martinez A.T."/>
            <person name="Otillar R."/>
            <person name="Spatafora J.W."/>
            <person name="Yadav J.S."/>
            <person name="Aerts A."/>
            <person name="Benoit I."/>
            <person name="Boyd A."/>
            <person name="Carlson A."/>
            <person name="Copeland A."/>
            <person name="Coutinho P.M."/>
            <person name="de Vries R.P."/>
            <person name="Ferreira P."/>
            <person name="Findley K."/>
            <person name="Foster B."/>
            <person name="Gaskell J."/>
            <person name="Glotzer D."/>
            <person name="Gorecki P."/>
            <person name="Heitman J."/>
            <person name="Hesse C."/>
            <person name="Hori C."/>
            <person name="Igarashi K."/>
            <person name="Jurgens J.A."/>
            <person name="Kallen N."/>
            <person name="Kersten P."/>
            <person name="Kohler A."/>
            <person name="Kuees U."/>
            <person name="Kumar T.K.A."/>
            <person name="Kuo A."/>
            <person name="LaButti K."/>
            <person name="Larrondo L.F."/>
            <person name="Lindquist E."/>
            <person name="Ling A."/>
            <person name="Lombard V."/>
            <person name="Lucas S."/>
            <person name="Lundell T."/>
            <person name="Martin R."/>
            <person name="McLaughlin D.J."/>
            <person name="Morgenstern I."/>
            <person name="Morin E."/>
            <person name="Murat C."/>
            <person name="Nagy L.G."/>
            <person name="Nolan M."/>
            <person name="Ohm R.A."/>
            <person name="Patyshakuliyeva A."/>
            <person name="Rokas A."/>
            <person name="Ruiz-Duenas F.J."/>
            <person name="Sabat G."/>
            <person name="Salamov A."/>
            <person name="Samejima M."/>
            <person name="Schmutz J."/>
            <person name="Slot J.C."/>
            <person name="St John F."/>
            <person name="Stenlid J."/>
            <person name="Sun H."/>
            <person name="Sun S."/>
            <person name="Syed K."/>
            <person name="Tsang A."/>
            <person name="Wiebenga A."/>
            <person name="Young D."/>
            <person name="Pisabarro A."/>
            <person name="Eastwood D.C."/>
            <person name="Martin F."/>
            <person name="Cullen D."/>
            <person name="Grigoriev I.V."/>
            <person name="Hibbett D.S."/>
        </authorList>
    </citation>
    <scope>NUCLEOTIDE SEQUENCE [LARGE SCALE GENOMIC DNA]</scope>
    <source>
        <strain evidence="2 3">ATCC 11539</strain>
    </source>
</reference>
<evidence type="ECO:0000313" key="2">
    <source>
        <dbReference type="EMBL" id="EPQ55115.1"/>
    </source>
</evidence>
<dbReference type="AlphaFoldDB" id="S7RL65"/>
<dbReference type="RefSeq" id="XP_007866282.1">
    <property type="nucleotide sequence ID" value="XM_007868091.1"/>
</dbReference>
<accession>S7RL65</accession>
<dbReference type="HOGENOM" id="CLU_1602899_0_0_1"/>
<dbReference type="GeneID" id="19301930"/>
<evidence type="ECO:0000256" key="1">
    <source>
        <dbReference type="SAM" id="MobiDB-lite"/>
    </source>
</evidence>
<keyword evidence="3" id="KW-1185">Reference proteome</keyword>
<dbReference type="EMBL" id="KB469302">
    <property type="protein sequence ID" value="EPQ55115.1"/>
    <property type="molecule type" value="Genomic_DNA"/>
</dbReference>
<dbReference type="KEGG" id="gtr:GLOTRDRAFT_129407"/>